<dbReference type="Pfam" id="PF11151">
    <property type="entry name" value="DUF2929"/>
    <property type="match status" value="1"/>
</dbReference>
<protein>
    <submittedName>
        <fullName evidence="2">Uncharacterized protein</fullName>
    </submittedName>
</protein>
<dbReference type="Proteomes" id="UP000031938">
    <property type="component" value="Unassembled WGS sequence"/>
</dbReference>
<sequence>MNGVPFDFMTGLILSVLTTVMIFVLGAIIPAPQAEEH</sequence>
<keyword evidence="3" id="KW-1185">Reference proteome</keyword>
<keyword evidence="1" id="KW-1133">Transmembrane helix</keyword>
<keyword evidence="1" id="KW-0812">Transmembrane</keyword>
<proteinExistence type="predicted"/>
<reference evidence="2 3" key="1">
    <citation type="submission" date="2015-01" db="EMBL/GenBank/DDBJ databases">
        <title>Genome sequencing of Jeotgalibacillus soli.</title>
        <authorList>
            <person name="Goh K.M."/>
            <person name="Chan K.-G."/>
            <person name="Yaakop A.S."/>
            <person name="Ee R."/>
            <person name="Gan H.M."/>
            <person name="Chan C.S."/>
        </authorList>
    </citation>
    <scope>NUCLEOTIDE SEQUENCE [LARGE SCALE GENOMIC DNA]</scope>
    <source>
        <strain evidence="2 3">P9</strain>
    </source>
</reference>
<name>A0A0C2R5Y4_9BACL</name>
<evidence type="ECO:0000256" key="1">
    <source>
        <dbReference type="SAM" id="Phobius"/>
    </source>
</evidence>
<organism evidence="2 3">
    <name type="scientific">Jeotgalibacillus soli</name>
    <dbReference type="NCBI Taxonomy" id="889306"/>
    <lineage>
        <taxon>Bacteria</taxon>
        <taxon>Bacillati</taxon>
        <taxon>Bacillota</taxon>
        <taxon>Bacilli</taxon>
        <taxon>Bacillales</taxon>
        <taxon>Caryophanaceae</taxon>
        <taxon>Jeotgalibacillus</taxon>
    </lineage>
</organism>
<comment type="caution">
    <text evidence="2">The sequence shown here is derived from an EMBL/GenBank/DDBJ whole genome shotgun (WGS) entry which is preliminary data.</text>
</comment>
<dbReference type="InterPro" id="IPR021324">
    <property type="entry name" value="DUF2929"/>
</dbReference>
<accession>A0A0C2R5Y4</accession>
<dbReference type="AlphaFoldDB" id="A0A0C2R5Y4"/>
<keyword evidence="1" id="KW-0472">Membrane</keyword>
<dbReference type="EMBL" id="JXRP01000017">
    <property type="protein sequence ID" value="KIL45670.1"/>
    <property type="molecule type" value="Genomic_DNA"/>
</dbReference>
<evidence type="ECO:0000313" key="3">
    <source>
        <dbReference type="Proteomes" id="UP000031938"/>
    </source>
</evidence>
<dbReference type="PATRIC" id="fig|889306.3.peg.2036"/>
<gene>
    <name evidence="2" type="ORF">KP78_20190</name>
</gene>
<feature type="transmembrane region" description="Helical" evidence="1">
    <location>
        <begin position="12"/>
        <end position="31"/>
    </location>
</feature>
<evidence type="ECO:0000313" key="2">
    <source>
        <dbReference type="EMBL" id="KIL45670.1"/>
    </source>
</evidence>